<accession>A0A6C0J3X9</accession>
<dbReference type="EMBL" id="MN740326">
    <property type="protein sequence ID" value="QHU00342.1"/>
    <property type="molecule type" value="Genomic_DNA"/>
</dbReference>
<dbReference type="AlphaFoldDB" id="A0A6C0J3X9"/>
<name>A0A6C0J3X9_9ZZZZ</name>
<sequence>MYSIPIVLLNDIQKLLKNKFNFYYKFIIYNKFL</sequence>
<organism evidence="1">
    <name type="scientific">viral metagenome</name>
    <dbReference type="NCBI Taxonomy" id="1070528"/>
    <lineage>
        <taxon>unclassified sequences</taxon>
        <taxon>metagenomes</taxon>
        <taxon>organismal metagenomes</taxon>
    </lineage>
</organism>
<reference evidence="1" key="1">
    <citation type="journal article" date="2020" name="Nature">
        <title>Giant virus diversity and host interactions through global metagenomics.</title>
        <authorList>
            <person name="Schulz F."/>
            <person name="Roux S."/>
            <person name="Paez-Espino D."/>
            <person name="Jungbluth S."/>
            <person name="Walsh D.A."/>
            <person name="Denef V.J."/>
            <person name="McMahon K.D."/>
            <person name="Konstantinidis K.T."/>
            <person name="Eloe-Fadrosh E.A."/>
            <person name="Kyrpides N.C."/>
            <person name="Woyke T."/>
        </authorList>
    </citation>
    <scope>NUCLEOTIDE SEQUENCE</scope>
    <source>
        <strain evidence="1">GVMAG-M-3300025860-12</strain>
    </source>
</reference>
<evidence type="ECO:0000313" key="1">
    <source>
        <dbReference type="EMBL" id="QHU00342.1"/>
    </source>
</evidence>
<protein>
    <submittedName>
        <fullName evidence="1">Uncharacterized protein</fullName>
    </submittedName>
</protein>
<proteinExistence type="predicted"/>